<dbReference type="InterPro" id="IPR013078">
    <property type="entry name" value="His_Pase_superF_clade-1"/>
</dbReference>
<reference evidence="1 2" key="1">
    <citation type="submission" date="2024-10" db="EMBL/GenBank/DDBJ databases">
        <title>The Natural Products Discovery Center: Release of the First 8490 Sequenced Strains for Exploring Actinobacteria Biosynthetic Diversity.</title>
        <authorList>
            <person name="Kalkreuter E."/>
            <person name="Kautsar S.A."/>
            <person name="Yang D."/>
            <person name="Bader C.D."/>
            <person name="Teijaro C.N."/>
            <person name="Fluegel L."/>
            <person name="Davis C.M."/>
            <person name="Simpson J.R."/>
            <person name="Lauterbach L."/>
            <person name="Steele A.D."/>
            <person name="Gui C."/>
            <person name="Meng S."/>
            <person name="Li G."/>
            <person name="Viehrig K."/>
            <person name="Ye F."/>
            <person name="Su P."/>
            <person name="Kiefer A.F."/>
            <person name="Nichols A."/>
            <person name="Cepeda A.J."/>
            <person name="Yan W."/>
            <person name="Fan B."/>
            <person name="Jiang Y."/>
            <person name="Adhikari A."/>
            <person name="Zheng C.-J."/>
            <person name="Schuster L."/>
            <person name="Cowan T.M."/>
            <person name="Smanski M.J."/>
            <person name="Chevrette M.G."/>
            <person name="De Carvalho L.P.S."/>
            <person name="Shen B."/>
        </authorList>
    </citation>
    <scope>NUCLEOTIDE SEQUENCE [LARGE SCALE GENOMIC DNA]</scope>
    <source>
        <strain evidence="1 2">NPDC019481</strain>
    </source>
</reference>
<keyword evidence="2" id="KW-1185">Reference proteome</keyword>
<dbReference type="SUPFAM" id="SSF53254">
    <property type="entry name" value="Phosphoglycerate mutase-like"/>
    <property type="match status" value="1"/>
</dbReference>
<dbReference type="Pfam" id="PF00300">
    <property type="entry name" value="His_Phos_1"/>
    <property type="match status" value="1"/>
</dbReference>
<dbReference type="Proteomes" id="UP001611580">
    <property type="component" value="Unassembled WGS sequence"/>
</dbReference>
<comment type="caution">
    <text evidence="1">The sequence shown here is derived from an EMBL/GenBank/DDBJ whole genome shotgun (WGS) entry which is preliminary data.</text>
</comment>
<name>A0ABW7XHG3_9MICO</name>
<protein>
    <submittedName>
        <fullName evidence="1">Histidine phosphatase family protein</fullName>
    </submittedName>
</protein>
<dbReference type="InterPro" id="IPR050275">
    <property type="entry name" value="PGM_Phosphatase"/>
</dbReference>
<dbReference type="Gene3D" id="3.40.50.1240">
    <property type="entry name" value="Phosphoglycerate mutase-like"/>
    <property type="match status" value="1"/>
</dbReference>
<organism evidence="1 2">
    <name type="scientific">Promicromonospora kroppenstedtii</name>
    <dbReference type="NCBI Taxonomy" id="440482"/>
    <lineage>
        <taxon>Bacteria</taxon>
        <taxon>Bacillati</taxon>
        <taxon>Actinomycetota</taxon>
        <taxon>Actinomycetes</taxon>
        <taxon>Micrococcales</taxon>
        <taxon>Promicromonosporaceae</taxon>
        <taxon>Promicromonospora</taxon>
    </lineage>
</organism>
<dbReference type="EMBL" id="JBIRYI010000004">
    <property type="protein sequence ID" value="MFI2486944.1"/>
    <property type="molecule type" value="Genomic_DNA"/>
</dbReference>
<dbReference type="RefSeq" id="WP_397403291.1">
    <property type="nucleotide sequence ID" value="NZ_JBIRYI010000004.1"/>
</dbReference>
<evidence type="ECO:0000313" key="1">
    <source>
        <dbReference type="EMBL" id="MFI2486944.1"/>
    </source>
</evidence>
<gene>
    <name evidence="1" type="ORF">ACH47X_08545</name>
</gene>
<sequence length="235" mass="24228">MSPRLDDAHPLTVVLVRHGVTALTEAGVGSGSDVPGPPLSARGRIQAAQAADAVFRVGRAPRAGAASSGGMRGGGLWPDLPRPTALVASPAVRAQETAAAVGRRLGLHVSTDDRFAEFRFGQWEGRTVPEIEQGWPGALAQWRSTGTFEPPGGESYAQLGARVWDGLAELLAGGVDRTVVVVGHAGQIRTAVGQALGAPAATWSRLRIPPASLSVLRLWEDGSTEVTAAGVPTDG</sequence>
<dbReference type="SMART" id="SM00855">
    <property type="entry name" value="PGAM"/>
    <property type="match status" value="1"/>
</dbReference>
<dbReference type="PANTHER" id="PTHR48100">
    <property type="entry name" value="BROAD-SPECIFICITY PHOSPHATASE YOR283W-RELATED"/>
    <property type="match status" value="1"/>
</dbReference>
<accession>A0ABW7XHG3</accession>
<proteinExistence type="predicted"/>
<dbReference type="CDD" id="cd07067">
    <property type="entry name" value="HP_PGM_like"/>
    <property type="match status" value="1"/>
</dbReference>
<dbReference type="InterPro" id="IPR029033">
    <property type="entry name" value="His_PPase_superfam"/>
</dbReference>
<evidence type="ECO:0000313" key="2">
    <source>
        <dbReference type="Proteomes" id="UP001611580"/>
    </source>
</evidence>
<dbReference type="PANTHER" id="PTHR48100:SF62">
    <property type="entry name" value="GLUCOSYL-3-PHOSPHOGLYCERATE PHOSPHATASE"/>
    <property type="match status" value="1"/>
</dbReference>